<dbReference type="PANTHER" id="PTHR43827">
    <property type="entry name" value="2,5-DIKETO-D-GLUCONIC ACID REDUCTASE"/>
    <property type="match status" value="1"/>
</dbReference>
<reference evidence="12" key="1">
    <citation type="submission" date="2016-04" db="EMBL/GenBank/DDBJ databases">
        <title>Comparative genomics of biotechnologically important yeasts.</title>
        <authorList>
            <consortium name="DOE Joint Genome Institute"/>
            <person name="Riley R."/>
            <person name="Haridas S."/>
            <person name="Wolfe K.H."/>
            <person name="Lopes M.R."/>
            <person name="Hittinger C.T."/>
            <person name="Goker M."/>
            <person name="Salamov A."/>
            <person name="Wisecaver J."/>
            <person name="Long T.M."/>
            <person name="Aerts A.L."/>
            <person name="Barry K."/>
            <person name="Choi C."/>
            <person name="Clum A."/>
            <person name="Coughlan A.Y."/>
            <person name="Deshpande S."/>
            <person name="Douglass A.P."/>
            <person name="Hanson S.J."/>
            <person name="Klenk H.-P."/>
            <person name="Labutti K."/>
            <person name="Lapidus A."/>
            <person name="Lindquist E."/>
            <person name="Lipzen A."/>
            <person name="Meier-Kolthoff J.P."/>
            <person name="Ohm R.A."/>
            <person name="Otillar R.P."/>
            <person name="Pangilinan J."/>
            <person name="Peng Y."/>
            <person name="Rokas A."/>
            <person name="Rosa C.A."/>
            <person name="Scheuner C."/>
            <person name="Sibirny A.A."/>
            <person name="Slot J.C."/>
            <person name="Stielow J.B."/>
            <person name="Sun H."/>
            <person name="Kurtzman C.P."/>
            <person name="Blackwell M."/>
            <person name="Grigoriev I.V."/>
            <person name="Jeffries T.W."/>
        </authorList>
    </citation>
    <scope>NUCLEOTIDE SEQUENCE [LARGE SCALE GENOMIC DNA]</scope>
    <source>
        <strain evidence="12">NRRL YB-2248</strain>
    </source>
</reference>
<feature type="site" description="Lowers pKa of active site Tyr" evidence="9">
    <location>
        <position position="83"/>
    </location>
</feature>
<dbReference type="FunFam" id="3.20.20.100:FF:000002">
    <property type="entry name" value="2,5-diketo-D-gluconic acid reductase A"/>
    <property type="match status" value="1"/>
</dbReference>
<keyword evidence="1" id="KW-0560">Oxidoreductase</keyword>
<keyword evidence="12" id="KW-1185">Reference proteome</keyword>
<evidence type="ECO:0000256" key="8">
    <source>
        <dbReference type="PIRSR" id="PIRSR000097-2"/>
    </source>
</evidence>
<dbReference type="PROSITE" id="PS00062">
    <property type="entry name" value="ALDOKETO_REDUCTASE_2"/>
    <property type="match status" value="1"/>
</dbReference>
<evidence type="ECO:0000313" key="11">
    <source>
        <dbReference type="EMBL" id="ODV84904.1"/>
    </source>
</evidence>
<dbReference type="STRING" id="983967.A0A1E4SZJ3"/>
<evidence type="ECO:0000256" key="3">
    <source>
        <dbReference type="ARBA" id="ARBA00051098"/>
    </source>
</evidence>
<dbReference type="CDD" id="cd19071">
    <property type="entry name" value="AKR_AKR1-5-like"/>
    <property type="match status" value="1"/>
</dbReference>
<organism evidence="11 12">
    <name type="scientific">[Candida] arabinofermentans NRRL YB-2248</name>
    <dbReference type="NCBI Taxonomy" id="983967"/>
    <lineage>
        <taxon>Eukaryota</taxon>
        <taxon>Fungi</taxon>
        <taxon>Dikarya</taxon>
        <taxon>Ascomycota</taxon>
        <taxon>Saccharomycotina</taxon>
        <taxon>Pichiomycetes</taxon>
        <taxon>Pichiales</taxon>
        <taxon>Pichiaceae</taxon>
        <taxon>Ogataea</taxon>
        <taxon>Ogataea/Candida clade</taxon>
    </lineage>
</organism>
<dbReference type="SUPFAM" id="SSF51430">
    <property type="entry name" value="NAD(P)-linked oxidoreductase"/>
    <property type="match status" value="1"/>
</dbReference>
<dbReference type="InterPro" id="IPR018170">
    <property type="entry name" value="Aldo/ket_reductase_CS"/>
</dbReference>
<dbReference type="PIRSF" id="PIRSF000097">
    <property type="entry name" value="AKR"/>
    <property type="match status" value="1"/>
</dbReference>
<dbReference type="InterPro" id="IPR036812">
    <property type="entry name" value="NAD(P)_OxRdtase_dom_sf"/>
</dbReference>
<dbReference type="PRINTS" id="PR00069">
    <property type="entry name" value="ALDKETRDTASE"/>
</dbReference>
<feature type="binding site" evidence="8">
    <location>
        <position position="117"/>
    </location>
    <ligand>
        <name>substrate</name>
    </ligand>
</feature>
<protein>
    <recommendedName>
        <fullName evidence="5">2-dehydropantolactone reductase</fullName>
        <ecNumber evidence="4">1.1.1.358</ecNumber>
    </recommendedName>
    <alternativeName>
        <fullName evidence="5">2-dehydropantolactone reductase</fullName>
    </alternativeName>
    <alternativeName>
        <fullName evidence="6">Ketopantoyl-lactone reductase</fullName>
    </alternativeName>
</protein>
<dbReference type="InterPro" id="IPR023210">
    <property type="entry name" value="NADP_OxRdtase_dom"/>
</dbReference>
<evidence type="ECO:0000256" key="1">
    <source>
        <dbReference type="ARBA" id="ARBA00023002"/>
    </source>
</evidence>
<dbReference type="InterPro" id="IPR020471">
    <property type="entry name" value="AKR"/>
</dbReference>
<proteinExistence type="predicted"/>
<comment type="catalytic activity">
    <reaction evidence="2">
        <text>(R)-pantolactone + NADP(+) = 2-dehydropantolactone + NADPH + H(+)</text>
        <dbReference type="Rhea" id="RHEA:18981"/>
        <dbReference type="ChEBI" id="CHEBI:15378"/>
        <dbReference type="ChEBI" id="CHEBI:16719"/>
        <dbReference type="ChEBI" id="CHEBI:18395"/>
        <dbReference type="ChEBI" id="CHEBI:57783"/>
        <dbReference type="ChEBI" id="CHEBI:58349"/>
        <dbReference type="EC" id="1.1.1.358"/>
    </reaction>
</comment>
<evidence type="ECO:0000256" key="2">
    <source>
        <dbReference type="ARBA" id="ARBA00050878"/>
    </source>
</evidence>
<evidence type="ECO:0000256" key="7">
    <source>
        <dbReference type="PIRSR" id="PIRSR000097-1"/>
    </source>
</evidence>
<dbReference type="EMBL" id="KV453854">
    <property type="protein sequence ID" value="ODV84904.1"/>
    <property type="molecule type" value="Genomic_DNA"/>
</dbReference>
<dbReference type="GO" id="GO:0047011">
    <property type="term" value="F:2-dehydropantolactone reductase (A-specific) activity"/>
    <property type="evidence" value="ECO:0007669"/>
    <property type="project" value="UniProtKB-ARBA"/>
</dbReference>
<dbReference type="OrthoDB" id="416253at2759"/>
<evidence type="ECO:0000256" key="4">
    <source>
        <dbReference type="ARBA" id="ARBA00066965"/>
    </source>
</evidence>
<feature type="active site" description="Proton donor" evidence="7">
    <location>
        <position position="52"/>
    </location>
</feature>
<dbReference type="Gene3D" id="3.20.20.100">
    <property type="entry name" value="NADP-dependent oxidoreductase domain"/>
    <property type="match status" value="1"/>
</dbReference>
<comment type="catalytic activity">
    <reaction evidence="3">
        <text>isatin + NADPH + H(+) = 3-hydroxyindolin-2-one + NADP(+)</text>
        <dbReference type="Rhea" id="RHEA:68608"/>
        <dbReference type="ChEBI" id="CHEBI:15378"/>
        <dbReference type="ChEBI" id="CHEBI:27539"/>
        <dbReference type="ChEBI" id="CHEBI:28536"/>
        <dbReference type="ChEBI" id="CHEBI:57783"/>
        <dbReference type="ChEBI" id="CHEBI:58349"/>
    </reaction>
</comment>
<dbReference type="AlphaFoldDB" id="A0A1E4SZJ3"/>
<evidence type="ECO:0000259" key="10">
    <source>
        <dbReference type="Pfam" id="PF00248"/>
    </source>
</evidence>
<dbReference type="Pfam" id="PF00248">
    <property type="entry name" value="Aldo_ket_red"/>
    <property type="match status" value="1"/>
</dbReference>
<gene>
    <name evidence="11" type="ORF">CANARDRAFT_28646</name>
</gene>
<evidence type="ECO:0000256" key="6">
    <source>
        <dbReference type="ARBA" id="ARBA00081322"/>
    </source>
</evidence>
<feature type="domain" description="NADP-dependent oxidoreductase" evidence="10">
    <location>
        <begin position="25"/>
        <end position="269"/>
    </location>
</feature>
<dbReference type="PANTHER" id="PTHR43827:SF13">
    <property type="entry name" value="ALDO_KETO REDUCTASE FAMILY PROTEIN"/>
    <property type="match status" value="1"/>
</dbReference>
<evidence type="ECO:0000256" key="9">
    <source>
        <dbReference type="PIRSR" id="PIRSR000097-3"/>
    </source>
</evidence>
<sequence>MSIGSISYTLNNGLTIPKIGLGIYKTPPNVAAGIVYSALVTGYRHVDSAEYYENEEDACEGISKWIALDPANNKREDIFYTTKVWDDYHGYEATKKAIEGSLKKAEKIGYIDLILLHSPSSDYEKRHGSWMAFQEFVASGKVKSIGVSNYGIKHLEELLAYPDLKIPPAINQIEVHPWLMRSELCAYCKSKGIMVEAYSPLAKARKFGDPALVALAEKHGKGQGQILIAWSLAKGYIVLPKTVTESRLLPNLDVFEIKLTEEDLALLEKPNEYFTTGWDPTTYPLDSEK</sequence>
<evidence type="ECO:0000256" key="5">
    <source>
        <dbReference type="ARBA" id="ARBA00079693"/>
    </source>
</evidence>
<evidence type="ECO:0000313" key="12">
    <source>
        <dbReference type="Proteomes" id="UP000094801"/>
    </source>
</evidence>
<dbReference type="GO" id="GO:0042180">
    <property type="term" value="P:ketone metabolic process"/>
    <property type="evidence" value="ECO:0007669"/>
    <property type="project" value="UniProtKB-ARBA"/>
</dbReference>
<dbReference type="EC" id="1.1.1.358" evidence="4"/>
<accession>A0A1E4SZJ3</accession>
<dbReference type="Proteomes" id="UP000094801">
    <property type="component" value="Unassembled WGS sequence"/>
</dbReference>
<name>A0A1E4SZJ3_9ASCO</name>